<dbReference type="InterPro" id="IPR051230">
    <property type="entry name" value="APP-Binding"/>
</dbReference>
<dbReference type="InterPro" id="IPR011993">
    <property type="entry name" value="PH-like_dom_sf"/>
</dbReference>
<sequence>MASQNPNQTRSQFGNIMFREIHKNAWLKKVNTSNIKKKRDKLWVVFCVHDDTDAFLESYTDNKIAVLHKPDWFVYLNDVQHVSPTICPHEQEYEFVLTLKSEVVRLTAPTWEQMLDWVASLQAKLHELRILSPKDNVYSKLPEISRGQLFSTRDPNSPLPPPPTSAPEVLPGIEIQPSSAGPRRTITRQWNRSQSQTSSNEDTPRLRRESTSEPEVFRFDDISNAVQQISTESSSNCHYERLFQGDPGPSNRQVERSPNTLQQPPLPYKTFREQQVLQLQKEMKHSSGVKLQLRKKDCISSIALVDAFDSVWVCGWKQKDHPMLYNVLHIGDKIINIAGISVKTAAEAYRILGSHYCGLYVDIIIKRIPHGQVFLIHRETEGQSLGIIQENNTAVIESVETDSLAARQGLSAKTKTCDGLSLTNWVLTEINGRPLNLFFKKNQIRDRLNSVGRDISILVQPLDLMKQLKKELKSLKNYKEYILQ</sequence>
<dbReference type="SUPFAM" id="SSF50729">
    <property type="entry name" value="PH domain-like"/>
    <property type="match status" value="1"/>
</dbReference>
<proteinExistence type="predicted"/>
<evidence type="ECO:0000313" key="4">
    <source>
        <dbReference type="Proteomes" id="UP001168821"/>
    </source>
</evidence>
<protein>
    <recommendedName>
        <fullName evidence="5">PH domain-containing protein</fullName>
    </recommendedName>
</protein>
<dbReference type="GO" id="GO:0005737">
    <property type="term" value="C:cytoplasm"/>
    <property type="evidence" value="ECO:0007669"/>
    <property type="project" value="TreeGrafter"/>
</dbReference>
<keyword evidence="4" id="KW-1185">Reference proteome</keyword>
<dbReference type="EMBL" id="JALNTZ010000010">
    <property type="protein sequence ID" value="KAJ3639294.1"/>
    <property type="molecule type" value="Genomic_DNA"/>
</dbReference>
<dbReference type="PANTHER" id="PTHR12345">
    <property type="entry name" value="SYNTENIN RELATED"/>
    <property type="match status" value="1"/>
</dbReference>
<dbReference type="GO" id="GO:0005886">
    <property type="term" value="C:plasma membrane"/>
    <property type="evidence" value="ECO:0007669"/>
    <property type="project" value="TreeGrafter"/>
</dbReference>
<gene>
    <name evidence="3" type="ORF">Zmor_002659</name>
</gene>
<comment type="caution">
    <text evidence="3">The sequence shown here is derived from an EMBL/GenBank/DDBJ whole genome shotgun (WGS) entry which is preliminary data.</text>
</comment>
<evidence type="ECO:0008006" key="5">
    <source>
        <dbReference type="Google" id="ProtNLM"/>
    </source>
</evidence>
<feature type="compositionally biased region" description="Polar residues" evidence="2">
    <location>
        <begin position="187"/>
        <end position="201"/>
    </location>
</feature>
<evidence type="ECO:0000313" key="3">
    <source>
        <dbReference type="EMBL" id="KAJ3639294.1"/>
    </source>
</evidence>
<dbReference type="PANTHER" id="PTHR12345:SF11">
    <property type="entry name" value="FI13065P"/>
    <property type="match status" value="1"/>
</dbReference>
<feature type="compositionally biased region" description="Polar residues" evidence="2">
    <location>
        <begin position="250"/>
        <end position="263"/>
    </location>
</feature>
<evidence type="ECO:0000256" key="1">
    <source>
        <dbReference type="ARBA" id="ARBA00022737"/>
    </source>
</evidence>
<dbReference type="AlphaFoldDB" id="A0AA38M1C8"/>
<keyword evidence="1" id="KW-0677">Repeat</keyword>
<dbReference type="Proteomes" id="UP001168821">
    <property type="component" value="Unassembled WGS sequence"/>
</dbReference>
<name>A0AA38M1C8_9CUCU</name>
<feature type="region of interest" description="Disordered" evidence="2">
    <location>
        <begin position="148"/>
        <end position="266"/>
    </location>
</feature>
<dbReference type="Gene3D" id="2.30.29.30">
    <property type="entry name" value="Pleckstrin-homology domain (PH domain)/Phosphotyrosine-binding domain (PTB)"/>
    <property type="match status" value="1"/>
</dbReference>
<reference evidence="3" key="1">
    <citation type="journal article" date="2023" name="G3 (Bethesda)">
        <title>Whole genome assemblies of Zophobas morio and Tenebrio molitor.</title>
        <authorList>
            <person name="Kaur S."/>
            <person name="Stinson S.A."/>
            <person name="diCenzo G.C."/>
        </authorList>
    </citation>
    <scope>NUCLEOTIDE SEQUENCE</scope>
    <source>
        <strain evidence="3">QUZm001</strain>
    </source>
</reference>
<feature type="compositionally biased region" description="Polar residues" evidence="2">
    <location>
        <begin position="224"/>
        <end position="237"/>
    </location>
</feature>
<accession>A0AA38M1C8</accession>
<organism evidence="3 4">
    <name type="scientific">Zophobas morio</name>
    <dbReference type="NCBI Taxonomy" id="2755281"/>
    <lineage>
        <taxon>Eukaryota</taxon>
        <taxon>Metazoa</taxon>
        <taxon>Ecdysozoa</taxon>
        <taxon>Arthropoda</taxon>
        <taxon>Hexapoda</taxon>
        <taxon>Insecta</taxon>
        <taxon>Pterygota</taxon>
        <taxon>Neoptera</taxon>
        <taxon>Endopterygota</taxon>
        <taxon>Coleoptera</taxon>
        <taxon>Polyphaga</taxon>
        <taxon>Cucujiformia</taxon>
        <taxon>Tenebrionidae</taxon>
        <taxon>Zophobas</taxon>
    </lineage>
</organism>
<evidence type="ECO:0000256" key="2">
    <source>
        <dbReference type="SAM" id="MobiDB-lite"/>
    </source>
</evidence>
<feature type="compositionally biased region" description="Basic and acidic residues" evidence="2">
    <location>
        <begin position="202"/>
        <end position="221"/>
    </location>
</feature>